<dbReference type="AlphaFoldDB" id="F4R6N3"/>
<evidence type="ECO:0000313" key="3">
    <source>
        <dbReference type="Proteomes" id="UP000001072"/>
    </source>
</evidence>
<evidence type="ECO:0000256" key="1">
    <source>
        <dbReference type="SAM" id="MobiDB-lite"/>
    </source>
</evidence>
<sequence>MMYGELNRPLNKFSSMKRPQHNNDTPTTLKKQRTRPVVVREPLQKSNMVDEMSPALARVASGMRERFTFRGHSSPMNRTPRNLSSTFRKSSITPKTPHMESTDMDEDGDETPQSVPMIQRRHTDGISRHSKGLDRNDNEHQGRNLVDQTSSPKLAAFLFKGGTASRRS</sequence>
<evidence type="ECO:0000313" key="2">
    <source>
        <dbReference type="EMBL" id="EGG11907.1"/>
    </source>
</evidence>
<dbReference type="Proteomes" id="UP000001072">
    <property type="component" value="Unassembled WGS sequence"/>
</dbReference>
<feature type="compositionally biased region" description="Basic and acidic residues" evidence="1">
    <location>
        <begin position="121"/>
        <end position="142"/>
    </location>
</feature>
<proteinExistence type="predicted"/>
<dbReference type="HOGENOM" id="CLU_1586850_0_0_1"/>
<keyword evidence="3" id="KW-1185">Reference proteome</keyword>
<dbReference type="KEGG" id="mlr:MELLADRAFT_70613"/>
<accession>F4R6N3</accession>
<gene>
    <name evidence="2" type="ORF">MELLADRAFT_70613</name>
</gene>
<feature type="compositionally biased region" description="Polar residues" evidence="1">
    <location>
        <begin position="74"/>
        <end position="94"/>
    </location>
</feature>
<dbReference type="VEuPathDB" id="FungiDB:MELLADRAFT_70613"/>
<organism evidence="3">
    <name type="scientific">Melampsora larici-populina (strain 98AG31 / pathotype 3-4-7)</name>
    <name type="common">Poplar leaf rust fungus</name>
    <dbReference type="NCBI Taxonomy" id="747676"/>
    <lineage>
        <taxon>Eukaryota</taxon>
        <taxon>Fungi</taxon>
        <taxon>Dikarya</taxon>
        <taxon>Basidiomycota</taxon>
        <taxon>Pucciniomycotina</taxon>
        <taxon>Pucciniomycetes</taxon>
        <taxon>Pucciniales</taxon>
        <taxon>Melampsoraceae</taxon>
        <taxon>Melampsora</taxon>
    </lineage>
</organism>
<name>F4R6N3_MELLP</name>
<dbReference type="GeneID" id="18931580"/>
<dbReference type="EMBL" id="GL883091">
    <property type="protein sequence ID" value="EGG11907.1"/>
    <property type="molecule type" value="Genomic_DNA"/>
</dbReference>
<feature type="region of interest" description="Disordered" evidence="1">
    <location>
        <begin position="68"/>
        <end position="168"/>
    </location>
</feature>
<reference evidence="3" key="1">
    <citation type="journal article" date="2011" name="Proc. Natl. Acad. Sci. U.S.A.">
        <title>Obligate biotrophy features unraveled by the genomic analysis of rust fungi.</title>
        <authorList>
            <person name="Duplessis S."/>
            <person name="Cuomo C.A."/>
            <person name="Lin Y.-C."/>
            <person name="Aerts A."/>
            <person name="Tisserant E."/>
            <person name="Veneault-Fourrey C."/>
            <person name="Joly D.L."/>
            <person name="Hacquard S."/>
            <person name="Amselem J."/>
            <person name="Cantarel B.L."/>
            <person name="Chiu R."/>
            <person name="Coutinho P.M."/>
            <person name="Feau N."/>
            <person name="Field M."/>
            <person name="Frey P."/>
            <person name="Gelhaye E."/>
            <person name="Goldberg J."/>
            <person name="Grabherr M.G."/>
            <person name="Kodira C.D."/>
            <person name="Kohler A."/>
            <person name="Kuees U."/>
            <person name="Lindquist E.A."/>
            <person name="Lucas S.M."/>
            <person name="Mago R."/>
            <person name="Mauceli E."/>
            <person name="Morin E."/>
            <person name="Murat C."/>
            <person name="Pangilinan J.L."/>
            <person name="Park R."/>
            <person name="Pearson M."/>
            <person name="Quesneville H."/>
            <person name="Rouhier N."/>
            <person name="Sakthikumar S."/>
            <person name="Salamov A.A."/>
            <person name="Schmutz J."/>
            <person name="Selles B."/>
            <person name="Shapiro H."/>
            <person name="Tanguay P."/>
            <person name="Tuskan G.A."/>
            <person name="Henrissat B."/>
            <person name="Van de Peer Y."/>
            <person name="Rouze P."/>
            <person name="Ellis J.G."/>
            <person name="Dodds P.N."/>
            <person name="Schein J.E."/>
            <person name="Zhong S."/>
            <person name="Hamelin R.C."/>
            <person name="Grigoriev I.V."/>
            <person name="Szabo L.J."/>
            <person name="Martin F."/>
        </authorList>
    </citation>
    <scope>NUCLEOTIDE SEQUENCE [LARGE SCALE GENOMIC DNA]</scope>
    <source>
        <strain evidence="3">98AG31 / pathotype 3-4-7</strain>
    </source>
</reference>
<feature type="region of interest" description="Disordered" evidence="1">
    <location>
        <begin position="1"/>
        <end position="43"/>
    </location>
</feature>
<protein>
    <submittedName>
        <fullName evidence="2">Uncharacterized protein</fullName>
    </submittedName>
</protein>
<dbReference type="OrthoDB" id="10522415at2759"/>
<dbReference type="InParanoid" id="F4R6N3"/>
<dbReference type="RefSeq" id="XP_007404282.1">
    <property type="nucleotide sequence ID" value="XM_007404220.1"/>
</dbReference>